<protein>
    <submittedName>
        <fullName evidence="1">Deoxyhypusine hydroxylase</fullName>
    </submittedName>
</protein>
<proteinExistence type="predicted"/>
<dbReference type="EMBL" id="CAXAMM010008180">
    <property type="protein sequence ID" value="CAK9016620.1"/>
    <property type="molecule type" value="Genomic_DNA"/>
</dbReference>
<gene>
    <name evidence="1" type="ORF">SCF082_LOCUS13272</name>
</gene>
<evidence type="ECO:0000313" key="1">
    <source>
        <dbReference type="EMBL" id="CAK9016620.1"/>
    </source>
</evidence>
<accession>A0ABP0JQB1</accession>
<comment type="caution">
    <text evidence="1">The sequence shown here is derived from an EMBL/GenBank/DDBJ whole genome shotgun (WGS) entry which is preliminary data.</text>
</comment>
<organism evidence="1 2">
    <name type="scientific">Durusdinium trenchii</name>
    <dbReference type="NCBI Taxonomy" id="1381693"/>
    <lineage>
        <taxon>Eukaryota</taxon>
        <taxon>Sar</taxon>
        <taxon>Alveolata</taxon>
        <taxon>Dinophyceae</taxon>
        <taxon>Suessiales</taxon>
        <taxon>Symbiodiniaceae</taxon>
        <taxon>Durusdinium</taxon>
    </lineage>
</organism>
<keyword evidence="2" id="KW-1185">Reference proteome</keyword>
<dbReference type="Proteomes" id="UP001642464">
    <property type="component" value="Unassembled WGS sequence"/>
</dbReference>
<sequence>MVQAASSWDELKKILLEGTASPVVPRYKALFSVRQSAPSPHEAVAILSSALPLQEDSVLLRHEVPCSGSSHRLFPQSFP</sequence>
<reference evidence="1 2" key="1">
    <citation type="submission" date="2024-02" db="EMBL/GenBank/DDBJ databases">
        <authorList>
            <person name="Chen Y."/>
            <person name="Shah S."/>
            <person name="Dougan E. K."/>
            <person name="Thang M."/>
            <person name="Chan C."/>
        </authorList>
    </citation>
    <scope>NUCLEOTIDE SEQUENCE [LARGE SCALE GENOMIC DNA]</scope>
</reference>
<name>A0ABP0JQB1_9DINO</name>
<evidence type="ECO:0000313" key="2">
    <source>
        <dbReference type="Proteomes" id="UP001642464"/>
    </source>
</evidence>